<dbReference type="EMBL" id="CP159218">
    <property type="protein sequence ID" value="XCG65470.1"/>
    <property type="molecule type" value="Genomic_DNA"/>
</dbReference>
<dbReference type="GO" id="GO:0016874">
    <property type="term" value="F:ligase activity"/>
    <property type="evidence" value="ECO:0007669"/>
    <property type="project" value="UniProtKB-KW"/>
</dbReference>
<accession>A0AAU8DVH8</accession>
<gene>
    <name evidence="1" type="ORF">ABLG96_09415</name>
</gene>
<protein>
    <submittedName>
        <fullName evidence="1">2'-5' RNA ligase family protein</fullName>
    </submittedName>
</protein>
<dbReference type="SUPFAM" id="SSF55144">
    <property type="entry name" value="LigT-like"/>
    <property type="match status" value="1"/>
</dbReference>
<keyword evidence="1" id="KW-0436">Ligase</keyword>
<dbReference type="RefSeq" id="WP_353651075.1">
    <property type="nucleotide sequence ID" value="NZ_CP159218.1"/>
</dbReference>
<organism evidence="1">
    <name type="scientific">Nakamurella sp. A5-74</name>
    <dbReference type="NCBI Taxonomy" id="3158264"/>
    <lineage>
        <taxon>Bacteria</taxon>
        <taxon>Bacillati</taxon>
        <taxon>Actinomycetota</taxon>
        <taxon>Actinomycetes</taxon>
        <taxon>Nakamurellales</taxon>
        <taxon>Nakamurellaceae</taxon>
        <taxon>Nakamurella</taxon>
    </lineage>
</organism>
<dbReference type="Gene3D" id="3.90.1140.10">
    <property type="entry name" value="Cyclic phosphodiesterase"/>
    <property type="match status" value="1"/>
</dbReference>
<dbReference type="AlphaFoldDB" id="A0AAU8DVH8"/>
<evidence type="ECO:0000313" key="1">
    <source>
        <dbReference type="EMBL" id="XCG65470.1"/>
    </source>
</evidence>
<dbReference type="InterPro" id="IPR009097">
    <property type="entry name" value="Cyclic_Pdiesterase"/>
</dbReference>
<name>A0AAU8DVH8_9ACTN</name>
<reference evidence="1" key="1">
    <citation type="submission" date="2024-05" db="EMBL/GenBank/DDBJ databases">
        <authorList>
            <person name="Cai S.Y."/>
            <person name="Jin L.M."/>
            <person name="Li H.R."/>
        </authorList>
    </citation>
    <scope>NUCLEOTIDE SEQUENCE</scope>
    <source>
        <strain evidence="1">A5-74</strain>
    </source>
</reference>
<dbReference type="Pfam" id="PF13563">
    <property type="entry name" value="2_5_RNA_ligase2"/>
    <property type="match status" value="1"/>
</dbReference>
<proteinExistence type="predicted"/>
<sequence length="216" mass="23166">MRSIFEPLRTSWESLLGSVHVYALPGWDRTVVAPWQDAIAATEVCKVQPLEFLHATIARTPLFLPAAQRMPKSSQDGTRAALPQELAHFSAALDHIAGARPAFEVPLGRPEIMTTAVCAAGEQTQQWQTLVTEVRAAISQAFPDRPTPPGPFGPHVSLGYARLAADDAPLCAAYGVLAATPWSATLRVGALHLLSVDANEDAGTFTWSTLSVHPLN</sequence>